<evidence type="ECO:0000313" key="3">
    <source>
        <dbReference type="Proteomes" id="UP001597214"/>
    </source>
</evidence>
<dbReference type="Proteomes" id="UP001597214">
    <property type="component" value="Unassembled WGS sequence"/>
</dbReference>
<dbReference type="PROSITE" id="PS51257">
    <property type="entry name" value="PROKAR_LIPOPROTEIN"/>
    <property type="match status" value="1"/>
</dbReference>
<evidence type="ECO:0000313" key="2">
    <source>
        <dbReference type="EMBL" id="MFD1739293.1"/>
    </source>
</evidence>
<sequence>MKTIKKILLVITFAMLLAGCSTTEEVLKEVENIAEKEFAESPKGVNAETSSFSYYIPGSMKVNNEINHNIILKEGKQTYILFVNTLEKQNSRVIYETTLSTEEGYLLNQTFEGEERFGFVQVLQIDKKLYEVTVGIGGVKITTETKQRDIIKSTESMMRIANSVRYKP</sequence>
<keyword evidence="1" id="KW-0732">Signal</keyword>
<reference evidence="3" key="1">
    <citation type="journal article" date="2019" name="Int. J. Syst. Evol. Microbiol.">
        <title>The Global Catalogue of Microorganisms (GCM) 10K type strain sequencing project: providing services to taxonomists for standard genome sequencing and annotation.</title>
        <authorList>
            <consortium name="The Broad Institute Genomics Platform"/>
            <consortium name="The Broad Institute Genome Sequencing Center for Infectious Disease"/>
            <person name="Wu L."/>
            <person name="Ma J."/>
        </authorList>
    </citation>
    <scope>NUCLEOTIDE SEQUENCE [LARGE SCALE GENOMIC DNA]</scope>
    <source>
        <strain evidence="3">CCUG 49339</strain>
    </source>
</reference>
<proteinExistence type="predicted"/>
<comment type="caution">
    <text evidence="2">The sequence shown here is derived from an EMBL/GenBank/DDBJ whole genome shotgun (WGS) entry which is preliminary data.</text>
</comment>
<dbReference type="EMBL" id="JBHUEM010000054">
    <property type="protein sequence ID" value="MFD1739293.1"/>
    <property type="molecule type" value="Genomic_DNA"/>
</dbReference>
<keyword evidence="3" id="KW-1185">Reference proteome</keyword>
<feature type="chain" id="PRO_5047502227" description="DUF4367 domain-containing protein" evidence="1">
    <location>
        <begin position="24"/>
        <end position="168"/>
    </location>
</feature>
<organism evidence="2 3">
    <name type="scientific">Bacillus salitolerans</name>
    <dbReference type="NCBI Taxonomy" id="1437434"/>
    <lineage>
        <taxon>Bacteria</taxon>
        <taxon>Bacillati</taxon>
        <taxon>Bacillota</taxon>
        <taxon>Bacilli</taxon>
        <taxon>Bacillales</taxon>
        <taxon>Bacillaceae</taxon>
        <taxon>Bacillus</taxon>
    </lineage>
</organism>
<dbReference type="RefSeq" id="WP_377930522.1">
    <property type="nucleotide sequence ID" value="NZ_JBHUEM010000054.1"/>
</dbReference>
<accession>A0ABW4LW23</accession>
<evidence type="ECO:0008006" key="4">
    <source>
        <dbReference type="Google" id="ProtNLM"/>
    </source>
</evidence>
<name>A0ABW4LW23_9BACI</name>
<feature type="signal peptide" evidence="1">
    <location>
        <begin position="1"/>
        <end position="23"/>
    </location>
</feature>
<evidence type="ECO:0000256" key="1">
    <source>
        <dbReference type="SAM" id="SignalP"/>
    </source>
</evidence>
<gene>
    <name evidence="2" type="ORF">ACFSCX_22690</name>
</gene>
<protein>
    <recommendedName>
        <fullName evidence="4">DUF4367 domain-containing protein</fullName>
    </recommendedName>
</protein>